<dbReference type="CDD" id="cd01741">
    <property type="entry name" value="GATase1_1"/>
    <property type="match status" value="1"/>
</dbReference>
<feature type="domain" description="Glutamine amidotransferase" evidence="1">
    <location>
        <begin position="9"/>
        <end position="179"/>
    </location>
</feature>
<gene>
    <name evidence="2" type="ORF">KDL01_35990</name>
</gene>
<dbReference type="GO" id="GO:0005829">
    <property type="term" value="C:cytosol"/>
    <property type="evidence" value="ECO:0007669"/>
    <property type="project" value="TreeGrafter"/>
</dbReference>
<reference evidence="2" key="1">
    <citation type="submission" date="2021-04" db="EMBL/GenBank/DDBJ databases">
        <title>Genome based classification of Actinospica acidithermotolerans sp. nov., an actinobacterium isolated from an Indonesian hot spring.</title>
        <authorList>
            <person name="Kusuma A.B."/>
            <person name="Putra K.E."/>
            <person name="Nafisah S."/>
            <person name="Loh J."/>
            <person name="Nouioui I."/>
            <person name="Goodfellow M."/>
        </authorList>
    </citation>
    <scope>NUCLEOTIDE SEQUENCE</scope>
    <source>
        <strain evidence="2">CSCA 57</strain>
    </source>
</reference>
<comment type="caution">
    <text evidence="2">The sequence shown here is derived from an EMBL/GenBank/DDBJ whole genome shotgun (WGS) entry which is preliminary data.</text>
</comment>
<keyword evidence="2" id="KW-0032">Aminotransferase</keyword>
<dbReference type="Proteomes" id="UP000675781">
    <property type="component" value="Unassembled WGS sequence"/>
</dbReference>
<dbReference type="Pfam" id="PF00117">
    <property type="entry name" value="GATase"/>
    <property type="match status" value="1"/>
</dbReference>
<dbReference type="InterPro" id="IPR044992">
    <property type="entry name" value="ChyE-like"/>
</dbReference>
<evidence type="ECO:0000259" key="1">
    <source>
        <dbReference type="Pfam" id="PF00117"/>
    </source>
</evidence>
<proteinExistence type="predicted"/>
<dbReference type="PANTHER" id="PTHR42695:SF5">
    <property type="entry name" value="GLUTAMINE AMIDOTRANSFERASE YLR126C-RELATED"/>
    <property type="match status" value="1"/>
</dbReference>
<sequence>MRALCILHDAYSTTGLIGQALRARGWDVDELLVVPAERFEAPGVELALPDHRDYDLLVPMGAPWSAYDDALIGSWLAPELAWIADAVHSGGAVFGICFGAQAMARALGGSVARGPRPEIGWTAIESEDGSWLDPGPWFQWHFDALTPPPGATVLARTSVAVQAYQLGRSFGVQFHPEVAEADISMWLGNGGESVARAEGVDPAVLLAEAAREREASRVRAGALLDAYLGKIFPA</sequence>
<keyword evidence="3" id="KW-1185">Reference proteome</keyword>
<evidence type="ECO:0000313" key="3">
    <source>
        <dbReference type="Proteomes" id="UP000675781"/>
    </source>
</evidence>
<dbReference type="PROSITE" id="PS51273">
    <property type="entry name" value="GATASE_TYPE_1"/>
    <property type="match status" value="1"/>
</dbReference>
<dbReference type="AlphaFoldDB" id="A0A941EWU6"/>
<dbReference type="InterPro" id="IPR017926">
    <property type="entry name" value="GATASE"/>
</dbReference>
<dbReference type="InterPro" id="IPR029062">
    <property type="entry name" value="Class_I_gatase-like"/>
</dbReference>
<dbReference type="EMBL" id="JAGSOG010000322">
    <property type="protein sequence ID" value="MBR7838726.1"/>
    <property type="molecule type" value="Genomic_DNA"/>
</dbReference>
<dbReference type="SUPFAM" id="SSF52317">
    <property type="entry name" value="Class I glutamine amidotransferase-like"/>
    <property type="match status" value="1"/>
</dbReference>
<accession>A0A941EWU6</accession>
<organism evidence="2 3">
    <name type="scientific">Actinospica durhamensis</name>
    <dbReference type="NCBI Taxonomy" id="1508375"/>
    <lineage>
        <taxon>Bacteria</taxon>
        <taxon>Bacillati</taxon>
        <taxon>Actinomycetota</taxon>
        <taxon>Actinomycetes</taxon>
        <taxon>Catenulisporales</taxon>
        <taxon>Actinospicaceae</taxon>
        <taxon>Actinospica</taxon>
    </lineage>
</organism>
<dbReference type="GO" id="GO:0008483">
    <property type="term" value="F:transaminase activity"/>
    <property type="evidence" value="ECO:0007669"/>
    <property type="project" value="UniProtKB-KW"/>
</dbReference>
<evidence type="ECO:0000313" key="2">
    <source>
        <dbReference type="EMBL" id="MBR7838726.1"/>
    </source>
</evidence>
<dbReference type="Gene3D" id="3.40.50.880">
    <property type="match status" value="1"/>
</dbReference>
<dbReference type="RefSeq" id="WP_212533177.1">
    <property type="nucleotide sequence ID" value="NZ_JAGSOG010000322.1"/>
</dbReference>
<name>A0A941EWU6_9ACTN</name>
<keyword evidence="2" id="KW-0808">Transferase</keyword>
<protein>
    <submittedName>
        <fullName evidence="2">Aminotransferase</fullName>
    </submittedName>
</protein>
<dbReference type="PANTHER" id="PTHR42695">
    <property type="entry name" value="GLUTAMINE AMIDOTRANSFERASE YLR126C-RELATED"/>
    <property type="match status" value="1"/>
</dbReference>